<evidence type="ECO:0000256" key="5">
    <source>
        <dbReference type="ARBA" id="ARBA00022725"/>
    </source>
</evidence>
<keyword evidence="9" id="KW-1015">Disulfide bond</keyword>
<dbReference type="PANTHER" id="PTHR24242">
    <property type="entry name" value="G-PROTEIN COUPLED RECEPTOR"/>
    <property type="match status" value="1"/>
</dbReference>
<dbReference type="Gene3D" id="1.20.1070.10">
    <property type="entry name" value="Rhodopsin 7-helix transmembrane proteins"/>
    <property type="match status" value="1"/>
</dbReference>
<dbReference type="RefSeq" id="XP_030042383.1">
    <property type="nucleotide sequence ID" value="XM_030186523.1"/>
</dbReference>
<evidence type="ECO:0000256" key="12">
    <source>
        <dbReference type="ARBA" id="ARBA00023224"/>
    </source>
</evidence>
<accession>A0A6P7WPS7</accession>
<evidence type="ECO:0000256" key="3">
    <source>
        <dbReference type="ARBA" id="ARBA00022606"/>
    </source>
</evidence>
<evidence type="ECO:0000256" key="8">
    <source>
        <dbReference type="ARBA" id="ARBA00023136"/>
    </source>
</evidence>
<keyword evidence="6 14" id="KW-1133">Transmembrane helix</keyword>
<keyword evidence="11" id="KW-0325">Glycoprotein</keyword>
<keyword evidence="5 14" id="KW-0552">Olfaction</keyword>
<keyword evidence="3 14" id="KW-0716">Sensory transduction</keyword>
<evidence type="ECO:0000256" key="13">
    <source>
        <dbReference type="RuleBase" id="RU000688"/>
    </source>
</evidence>
<gene>
    <name evidence="17" type="primary">LOC115457099</name>
</gene>
<keyword evidence="12 13" id="KW-0807">Transducer</keyword>
<dbReference type="PANTHER" id="PTHR24242:SF359">
    <property type="entry name" value="ODORANT RECEPTOR-RELATED"/>
    <property type="match status" value="1"/>
</dbReference>
<keyword evidence="10 13" id="KW-0675">Receptor</keyword>
<keyword evidence="7 13" id="KW-0297">G-protein coupled receptor</keyword>
<dbReference type="GO" id="GO:0004930">
    <property type="term" value="F:G protein-coupled receptor activity"/>
    <property type="evidence" value="ECO:0007669"/>
    <property type="project" value="UniProtKB-KW"/>
</dbReference>
<dbReference type="InterPro" id="IPR000276">
    <property type="entry name" value="GPCR_Rhodpsn"/>
</dbReference>
<dbReference type="KEGG" id="muo:115457099"/>
<dbReference type="PROSITE" id="PS50262">
    <property type="entry name" value="G_PROTEIN_RECEP_F1_2"/>
    <property type="match status" value="1"/>
</dbReference>
<dbReference type="Pfam" id="PF13853">
    <property type="entry name" value="7tm_4"/>
    <property type="match status" value="1"/>
</dbReference>
<proteinExistence type="inferred from homology"/>
<evidence type="ECO:0000259" key="15">
    <source>
        <dbReference type="PROSITE" id="PS50262"/>
    </source>
</evidence>
<feature type="transmembrane region" description="Helical" evidence="14">
    <location>
        <begin position="27"/>
        <end position="52"/>
    </location>
</feature>
<evidence type="ECO:0000313" key="16">
    <source>
        <dbReference type="Proteomes" id="UP000515156"/>
    </source>
</evidence>
<keyword evidence="8 14" id="KW-0472">Membrane</keyword>
<protein>
    <recommendedName>
        <fullName evidence="14">Olfactory receptor</fullName>
    </recommendedName>
</protein>
<evidence type="ECO:0000256" key="9">
    <source>
        <dbReference type="ARBA" id="ARBA00023157"/>
    </source>
</evidence>
<dbReference type="PROSITE" id="PS00237">
    <property type="entry name" value="G_PROTEIN_RECEP_F1_1"/>
    <property type="match status" value="1"/>
</dbReference>
<dbReference type="InterPro" id="IPR050939">
    <property type="entry name" value="Olfactory_GPCR1"/>
</dbReference>
<evidence type="ECO:0000313" key="17">
    <source>
        <dbReference type="RefSeq" id="XP_030042383.1"/>
    </source>
</evidence>
<evidence type="ECO:0000256" key="11">
    <source>
        <dbReference type="ARBA" id="ARBA00023180"/>
    </source>
</evidence>
<dbReference type="CDD" id="cd13954">
    <property type="entry name" value="7tmA_OR"/>
    <property type="match status" value="1"/>
</dbReference>
<reference evidence="17" key="1">
    <citation type="submission" date="2025-08" db="UniProtKB">
        <authorList>
            <consortium name="RefSeq"/>
        </authorList>
    </citation>
    <scope>IDENTIFICATION</scope>
</reference>
<dbReference type="GO" id="GO:0005886">
    <property type="term" value="C:plasma membrane"/>
    <property type="evidence" value="ECO:0007669"/>
    <property type="project" value="UniProtKB-SubCell"/>
</dbReference>
<dbReference type="SUPFAM" id="SSF81321">
    <property type="entry name" value="Family A G protein-coupled receptor-like"/>
    <property type="match status" value="1"/>
</dbReference>
<dbReference type="FunCoup" id="A0A6P7WPS7">
    <property type="interactions" value="412"/>
</dbReference>
<feature type="domain" description="G-protein coupled receptors family 1 profile" evidence="15">
    <location>
        <begin position="41"/>
        <end position="290"/>
    </location>
</feature>
<dbReference type="InParanoid" id="A0A6P7WPS7"/>
<dbReference type="OrthoDB" id="9444602at2759"/>
<evidence type="ECO:0000256" key="2">
    <source>
        <dbReference type="ARBA" id="ARBA00022475"/>
    </source>
</evidence>
<evidence type="ECO:0000256" key="14">
    <source>
        <dbReference type="RuleBase" id="RU363047"/>
    </source>
</evidence>
<sequence>MQGRNQTQVKEFLLRGLSIHQSARIPLFIFFLVVYILTLVGNMIIITLVWSAPRLHKPMYIFLGNLSFVEIWYTTSIVPKMLSGLLFRINSISFSGCFLQFYFFFCFGTMECTLLTVMGYDRYLAICHPLRYNILMNSKICSCLVAFCWICGFIWPLALISLVLRQPFCGSNELNHFLCDPGPLLEHSCIRSYGTEVAISGCIALLVLCTFFFTFISYTFIIKTIIKIPSSSGRLKAFSTCASHLIVVTIFFGCVMYMYIRPPGNHPFYMDKVVAVFYTVVTPLLNPVIYTLRNKEVLQVMKKLMQIH</sequence>
<keyword evidence="2 14" id="KW-1003">Cell membrane</keyword>
<feature type="transmembrane region" description="Helical" evidence="14">
    <location>
        <begin position="272"/>
        <end position="292"/>
    </location>
</feature>
<evidence type="ECO:0000256" key="7">
    <source>
        <dbReference type="ARBA" id="ARBA00023040"/>
    </source>
</evidence>
<dbReference type="InterPro" id="IPR017452">
    <property type="entry name" value="GPCR_Rhodpsn_7TM"/>
</dbReference>
<dbReference type="GO" id="GO:0004984">
    <property type="term" value="F:olfactory receptor activity"/>
    <property type="evidence" value="ECO:0007669"/>
    <property type="project" value="InterPro"/>
</dbReference>
<organism evidence="16 17">
    <name type="scientific">Microcaecilia unicolor</name>
    <dbReference type="NCBI Taxonomy" id="1415580"/>
    <lineage>
        <taxon>Eukaryota</taxon>
        <taxon>Metazoa</taxon>
        <taxon>Chordata</taxon>
        <taxon>Craniata</taxon>
        <taxon>Vertebrata</taxon>
        <taxon>Euteleostomi</taxon>
        <taxon>Amphibia</taxon>
        <taxon>Gymnophiona</taxon>
        <taxon>Siphonopidae</taxon>
        <taxon>Microcaecilia</taxon>
    </lineage>
</organism>
<dbReference type="FunFam" id="1.20.1070.10:FF:000001">
    <property type="entry name" value="Olfactory receptor"/>
    <property type="match status" value="1"/>
</dbReference>
<keyword evidence="16" id="KW-1185">Reference proteome</keyword>
<comment type="similarity">
    <text evidence="13">Belongs to the G-protein coupled receptor 1 family.</text>
</comment>
<dbReference type="AlphaFoldDB" id="A0A6P7WPS7"/>
<keyword evidence="4 13" id="KW-0812">Transmembrane</keyword>
<feature type="transmembrane region" description="Helical" evidence="14">
    <location>
        <begin position="98"/>
        <end position="120"/>
    </location>
</feature>
<feature type="transmembrane region" description="Helical" evidence="14">
    <location>
        <begin position="197"/>
        <end position="221"/>
    </location>
</feature>
<comment type="subcellular location">
    <subcellularLocation>
        <location evidence="1 14">Cell membrane</location>
        <topology evidence="1 14">Multi-pass membrane protein</topology>
    </subcellularLocation>
</comment>
<dbReference type="InterPro" id="IPR000725">
    <property type="entry name" value="Olfact_rcpt"/>
</dbReference>
<dbReference type="GeneID" id="115457099"/>
<evidence type="ECO:0000256" key="4">
    <source>
        <dbReference type="ARBA" id="ARBA00022692"/>
    </source>
</evidence>
<feature type="transmembrane region" description="Helical" evidence="14">
    <location>
        <begin position="242"/>
        <end position="260"/>
    </location>
</feature>
<evidence type="ECO:0000256" key="10">
    <source>
        <dbReference type="ARBA" id="ARBA00023170"/>
    </source>
</evidence>
<evidence type="ECO:0000256" key="1">
    <source>
        <dbReference type="ARBA" id="ARBA00004651"/>
    </source>
</evidence>
<evidence type="ECO:0000256" key="6">
    <source>
        <dbReference type="ARBA" id="ARBA00022989"/>
    </source>
</evidence>
<dbReference type="Proteomes" id="UP000515156">
    <property type="component" value="Chromosome 14"/>
</dbReference>
<dbReference type="PRINTS" id="PR00245">
    <property type="entry name" value="OLFACTORYR"/>
</dbReference>
<dbReference type="PRINTS" id="PR00237">
    <property type="entry name" value="GPCRRHODOPSN"/>
</dbReference>
<feature type="transmembrane region" description="Helical" evidence="14">
    <location>
        <begin position="140"/>
        <end position="164"/>
    </location>
</feature>
<name>A0A6P7WPS7_9AMPH</name>